<feature type="transmembrane region" description="Helical" evidence="5">
    <location>
        <begin position="70"/>
        <end position="86"/>
    </location>
</feature>
<evidence type="ECO:0000256" key="3">
    <source>
        <dbReference type="ARBA" id="ARBA00022989"/>
    </source>
</evidence>
<dbReference type="InterPro" id="IPR036259">
    <property type="entry name" value="MFS_trans_sf"/>
</dbReference>
<evidence type="ECO:0000313" key="6">
    <source>
        <dbReference type="EMBL" id="THV23090.1"/>
    </source>
</evidence>
<feature type="transmembrane region" description="Helical" evidence="5">
    <location>
        <begin position="134"/>
        <end position="153"/>
    </location>
</feature>
<keyword evidence="3 5" id="KW-1133">Transmembrane helix</keyword>
<dbReference type="Gene3D" id="1.20.1250.20">
    <property type="entry name" value="MFS general substrate transporter like domains"/>
    <property type="match status" value="2"/>
</dbReference>
<dbReference type="Pfam" id="PF07690">
    <property type="entry name" value="MFS_1"/>
    <property type="match status" value="1"/>
</dbReference>
<name>A0A4S8NZC7_9HYPH</name>
<evidence type="ECO:0000256" key="1">
    <source>
        <dbReference type="ARBA" id="ARBA00004141"/>
    </source>
</evidence>
<dbReference type="EMBL" id="STGV01000003">
    <property type="protein sequence ID" value="THV23090.1"/>
    <property type="molecule type" value="Genomic_DNA"/>
</dbReference>
<dbReference type="Proteomes" id="UP000308828">
    <property type="component" value="Unassembled WGS sequence"/>
</dbReference>
<feature type="transmembrane region" description="Helical" evidence="5">
    <location>
        <begin position="269"/>
        <end position="288"/>
    </location>
</feature>
<feature type="transmembrane region" description="Helical" evidence="5">
    <location>
        <begin position="237"/>
        <end position="257"/>
    </location>
</feature>
<dbReference type="GO" id="GO:0016020">
    <property type="term" value="C:membrane"/>
    <property type="evidence" value="ECO:0007669"/>
    <property type="project" value="UniProtKB-SubCell"/>
</dbReference>
<dbReference type="AlphaFoldDB" id="A0A4S8NZC7"/>
<dbReference type="InterPro" id="IPR051788">
    <property type="entry name" value="MFS_Transporter"/>
</dbReference>
<dbReference type="RefSeq" id="WP_136598533.1">
    <property type="nucleotide sequence ID" value="NZ_STGV01000003.1"/>
</dbReference>
<feature type="transmembrane region" description="Helical" evidence="5">
    <location>
        <begin position="358"/>
        <end position="376"/>
    </location>
</feature>
<dbReference type="OrthoDB" id="9810941at2"/>
<feature type="transmembrane region" description="Helical" evidence="5">
    <location>
        <begin position="197"/>
        <end position="217"/>
    </location>
</feature>
<evidence type="ECO:0000256" key="2">
    <source>
        <dbReference type="ARBA" id="ARBA00022692"/>
    </source>
</evidence>
<feature type="transmembrane region" description="Helical" evidence="5">
    <location>
        <begin position="294"/>
        <end position="312"/>
    </location>
</feature>
<dbReference type="PANTHER" id="PTHR23514:SF13">
    <property type="entry name" value="INNER MEMBRANE PROTEIN YBJJ"/>
    <property type="match status" value="1"/>
</dbReference>
<keyword evidence="7" id="KW-1185">Reference proteome</keyword>
<feature type="transmembrane region" description="Helical" evidence="5">
    <location>
        <begin position="159"/>
        <end position="177"/>
    </location>
</feature>
<dbReference type="CDD" id="cd17393">
    <property type="entry name" value="MFS_MosC_like"/>
    <property type="match status" value="1"/>
</dbReference>
<feature type="transmembrane region" description="Helical" evidence="5">
    <location>
        <begin position="7"/>
        <end position="27"/>
    </location>
</feature>
<dbReference type="PANTHER" id="PTHR23514">
    <property type="entry name" value="BYPASS OF STOP CODON PROTEIN 6"/>
    <property type="match status" value="1"/>
</dbReference>
<sequence length="388" mass="40721">MSLPPQFRVYIAFFLFAMSTGSLFSRLPDLQAQLSVNKAELGLTLIGMAIGSLISLTFSSPLIVKLGTRATLAISLLGVMALLSTIPLLQSASLVFCVLFCMGLLAGALEICLNVEIGRLEAQIGFGIMNRAHGCWSLGFFVTAVTASLVRQAGIGMQMHMHLLLGTMFVIGAVIIAGMKNAPHVTGAATTDDAPHFALPTLALLPLCIIGTSAFLIEGAGIDWSTIYMDEVFDVSPFISGSGLTLFAFFMALARLTIDPVMDRHGARLVGRVLLAIAAIGIALVWLAPHPYAALLGFALMGGGCSAVYPMAVSAAAQRTDRPAVINVAAIAQMAFVVFFLGPPLLGFVAESFGIRNAYFLCLPLILGSIFASAALPAGPARRETVVA</sequence>
<evidence type="ECO:0000313" key="7">
    <source>
        <dbReference type="Proteomes" id="UP000308828"/>
    </source>
</evidence>
<accession>A0A4S8NZC7</accession>
<evidence type="ECO:0000256" key="4">
    <source>
        <dbReference type="ARBA" id="ARBA00023136"/>
    </source>
</evidence>
<feature type="transmembrane region" description="Helical" evidence="5">
    <location>
        <begin position="92"/>
        <end position="113"/>
    </location>
</feature>
<proteinExistence type="predicted"/>
<organism evidence="6 7">
    <name type="scientific">Peteryoungia ipomoeae</name>
    <dbReference type="NCBI Taxonomy" id="1210932"/>
    <lineage>
        <taxon>Bacteria</taxon>
        <taxon>Pseudomonadati</taxon>
        <taxon>Pseudomonadota</taxon>
        <taxon>Alphaproteobacteria</taxon>
        <taxon>Hyphomicrobiales</taxon>
        <taxon>Rhizobiaceae</taxon>
        <taxon>Peteryoungia</taxon>
    </lineage>
</organism>
<comment type="subcellular location">
    <subcellularLocation>
        <location evidence="1">Membrane</location>
        <topology evidence="1">Multi-pass membrane protein</topology>
    </subcellularLocation>
</comment>
<keyword evidence="2 5" id="KW-0812">Transmembrane</keyword>
<comment type="caution">
    <text evidence="6">The sequence shown here is derived from an EMBL/GenBank/DDBJ whole genome shotgun (WGS) entry which is preliminary data.</text>
</comment>
<reference evidence="6 7" key="1">
    <citation type="submission" date="2019-04" db="EMBL/GenBank/DDBJ databases">
        <title>Genome sequence of strain shin9-1.</title>
        <authorList>
            <person name="Gao J."/>
            <person name="Sun J."/>
        </authorList>
    </citation>
    <scope>NUCLEOTIDE SEQUENCE [LARGE SCALE GENOMIC DNA]</scope>
    <source>
        <strain evidence="7">shin9-1</strain>
    </source>
</reference>
<dbReference type="InterPro" id="IPR011701">
    <property type="entry name" value="MFS"/>
</dbReference>
<feature type="transmembrane region" description="Helical" evidence="5">
    <location>
        <begin position="39"/>
        <end position="58"/>
    </location>
</feature>
<evidence type="ECO:0000256" key="5">
    <source>
        <dbReference type="SAM" id="Phobius"/>
    </source>
</evidence>
<dbReference type="GO" id="GO:0022857">
    <property type="term" value="F:transmembrane transporter activity"/>
    <property type="evidence" value="ECO:0007669"/>
    <property type="project" value="InterPro"/>
</dbReference>
<dbReference type="SUPFAM" id="SSF103473">
    <property type="entry name" value="MFS general substrate transporter"/>
    <property type="match status" value="1"/>
</dbReference>
<protein>
    <submittedName>
        <fullName evidence="6">MFS transporter</fullName>
    </submittedName>
</protein>
<feature type="transmembrane region" description="Helical" evidence="5">
    <location>
        <begin position="324"/>
        <end position="346"/>
    </location>
</feature>
<gene>
    <name evidence="6" type="ORF">FAA97_10775</name>
</gene>
<keyword evidence="4 5" id="KW-0472">Membrane</keyword>